<feature type="transmembrane region" description="Helical" evidence="1">
    <location>
        <begin position="194"/>
        <end position="216"/>
    </location>
</feature>
<feature type="transmembrane region" description="Helical" evidence="1">
    <location>
        <begin position="165"/>
        <end position="188"/>
    </location>
</feature>
<reference evidence="3 4" key="1">
    <citation type="submission" date="2023-07" db="EMBL/GenBank/DDBJ databases">
        <title>Genomic Encyclopedia of Type Strains, Phase IV (KMG-IV): sequencing the most valuable type-strain genomes for metagenomic binning, comparative biology and taxonomic classification.</title>
        <authorList>
            <person name="Goeker M."/>
        </authorList>
    </citation>
    <scope>NUCLEOTIDE SEQUENCE [LARGE SCALE GENOMIC DNA]</scope>
    <source>
        <strain evidence="3 4">DSM 14914</strain>
    </source>
</reference>
<protein>
    <submittedName>
        <fullName evidence="3">Uncharacterized protein</fullName>
    </submittedName>
</protein>
<feature type="transmembrane region" description="Helical" evidence="1">
    <location>
        <begin position="228"/>
        <end position="244"/>
    </location>
</feature>
<keyword evidence="4" id="KW-1185">Reference proteome</keyword>
<sequence>MKRRHSMIYVALLIMTLFFWVPANAMAKGIFEHQNTTVPVNQTTDDVVVVGGDATILGTVKNSVIVFNGDLDLKASAKINGFVVVVGGQVLQEPGSFIRDEIINLSFDHATLNSLMIGGGLVIGTWLLQLAVSVLLVILPVIAVFLSKGRIHLFVERARRTPGHFIYIGFFSTLILVALSVLLLITVIGIPIALLIMLFVGLASVFGLAVLSMLVGERIQVAMGRSDWSIALTGSIVLVSLLNVPFVGGLLLLGIVIFSTGVMTLWILEKLKRKTTT</sequence>
<evidence type="ECO:0000256" key="1">
    <source>
        <dbReference type="SAM" id="Phobius"/>
    </source>
</evidence>
<dbReference type="RefSeq" id="WP_152381695.1">
    <property type="nucleotide sequence ID" value="NZ_CP045298.1"/>
</dbReference>
<proteinExistence type="predicted"/>
<name>A0ABU0L712_9BACL</name>
<feature type="transmembrane region" description="Helical" evidence="1">
    <location>
        <begin position="250"/>
        <end position="268"/>
    </location>
</feature>
<gene>
    <name evidence="3" type="ORF">QOZ95_005263</name>
</gene>
<evidence type="ECO:0000256" key="2">
    <source>
        <dbReference type="SAM" id="SignalP"/>
    </source>
</evidence>
<organism evidence="3 4">
    <name type="scientific">Paenibacillus brasilensis</name>
    <dbReference type="NCBI Taxonomy" id="128574"/>
    <lineage>
        <taxon>Bacteria</taxon>
        <taxon>Bacillati</taxon>
        <taxon>Bacillota</taxon>
        <taxon>Bacilli</taxon>
        <taxon>Bacillales</taxon>
        <taxon>Paenibacillaceae</taxon>
        <taxon>Paenibacillus</taxon>
    </lineage>
</organism>
<feature type="transmembrane region" description="Helical" evidence="1">
    <location>
        <begin position="115"/>
        <end position="145"/>
    </location>
</feature>
<evidence type="ECO:0000313" key="3">
    <source>
        <dbReference type="EMBL" id="MDQ0497062.1"/>
    </source>
</evidence>
<keyword evidence="1" id="KW-1133">Transmembrane helix</keyword>
<keyword evidence="1" id="KW-0472">Membrane</keyword>
<accession>A0ABU0L712</accession>
<dbReference type="EMBL" id="JAUSWA010000052">
    <property type="protein sequence ID" value="MDQ0497062.1"/>
    <property type="molecule type" value="Genomic_DNA"/>
</dbReference>
<comment type="caution">
    <text evidence="3">The sequence shown here is derived from an EMBL/GenBank/DDBJ whole genome shotgun (WGS) entry which is preliminary data.</text>
</comment>
<keyword evidence="2" id="KW-0732">Signal</keyword>
<feature type="signal peptide" evidence="2">
    <location>
        <begin position="1"/>
        <end position="27"/>
    </location>
</feature>
<dbReference type="Proteomes" id="UP001242811">
    <property type="component" value="Unassembled WGS sequence"/>
</dbReference>
<evidence type="ECO:0000313" key="4">
    <source>
        <dbReference type="Proteomes" id="UP001242811"/>
    </source>
</evidence>
<keyword evidence="1" id="KW-0812">Transmembrane</keyword>
<feature type="chain" id="PRO_5047296778" evidence="2">
    <location>
        <begin position="28"/>
        <end position="277"/>
    </location>
</feature>